<dbReference type="AlphaFoldDB" id="A0AAE5CA13"/>
<dbReference type="GO" id="GO:0005886">
    <property type="term" value="C:plasma membrane"/>
    <property type="evidence" value="ECO:0007669"/>
    <property type="project" value="UniProtKB-SubCell"/>
</dbReference>
<dbReference type="EMBL" id="JAACAK010000018">
    <property type="protein sequence ID" value="NIR74042.1"/>
    <property type="molecule type" value="Genomic_DNA"/>
</dbReference>
<evidence type="ECO:0000256" key="6">
    <source>
        <dbReference type="ARBA" id="ARBA00023136"/>
    </source>
</evidence>
<dbReference type="Pfam" id="PF07681">
    <property type="entry name" value="DoxX"/>
    <property type="match status" value="1"/>
</dbReference>
<comment type="similarity">
    <text evidence="2">Belongs to the DoxX family.</text>
</comment>
<keyword evidence="6 8" id="KW-0472">Membrane</keyword>
<keyword evidence="3" id="KW-1003">Cell membrane</keyword>
<feature type="transmembrane region" description="Helical" evidence="8">
    <location>
        <begin position="69"/>
        <end position="91"/>
    </location>
</feature>
<dbReference type="PANTHER" id="PTHR33452">
    <property type="entry name" value="OXIDOREDUCTASE CATD-RELATED"/>
    <property type="match status" value="1"/>
</dbReference>
<dbReference type="InterPro" id="IPR032808">
    <property type="entry name" value="DoxX"/>
</dbReference>
<evidence type="ECO:0000256" key="8">
    <source>
        <dbReference type="SAM" id="Phobius"/>
    </source>
</evidence>
<dbReference type="PANTHER" id="PTHR33452:SF1">
    <property type="entry name" value="INNER MEMBRANE PROTEIN YPHA-RELATED"/>
    <property type="match status" value="1"/>
</dbReference>
<evidence type="ECO:0000313" key="9">
    <source>
        <dbReference type="EMBL" id="NIR74042.1"/>
    </source>
</evidence>
<name>A0AAE5CA13_9BACT</name>
<sequence length="159" mass="16769">MNWLYLIGRILFGLIFIVAGIFGHFFDLSATAQYAEGAGVPLPTLAVIVSGVMITLGGLSLWLGFMMEIGTWLLIIFLVVAAFLVHDFWTVSDPAMMAVQRAAFLKNLSVTGGALILFWVVRAHGYGPFALGRRMGGGAGRAAPSPEPSAPGGEVGTGI</sequence>
<evidence type="ECO:0000256" key="1">
    <source>
        <dbReference type="ARBA" id="ARBA00004651"/>
    </source>
</evidence>
<feature type="transmembrane region" description="Helical" evidence="8">
    <location>
        <begin position="38"/>
        <end position="63"/>
    </location>
</feature>
<keyword evidence="5 8" id="KW-1133">Transmembrane helix</keyword>
<reference evidence="9 10" key="1">
    <citation type="submission" date="2020-01" db="EMBL/GenBank/DDBJ databases">
        <title>Genomes assembled from Gulf of Kutch pelagic sediment metagenomes.</title>
        <authorList>
            <person name="Chandrashekar M."/>
            <person name="Mahajan M.S."/>
            <person name="Dave K.J."/>
            <person name="Vatsa P."/>
            <person name="Nathani N.M."/>
        </authorList>
    </citation>
    <scope>NUCLEOTIDE SEQUENCE [LARGE SCALE GENOMIC DNA]</scope>
    <source>
        <strain evidence="9">KS3-K002</strain>
    </source>
</reference>
<protein>
    <submittedName>
        <fullName evidence="9">DoxX family protein</fullName>
    </submittedName>
</protein>
<organism evidence="9 10">
    <name type="scientific">Candidatus Kutchimonas denitrificans</name>
    <dbReference type="NCBI Taxonomy" id="3056748"/>
    <lineage>
        <taxon>Bacteria</taxon>
        <taxon>Pseudomonadati</taxon>
        <taxon>Gemmatimonadota</taxon>
        <taxon>Gemmatimonadia</taxon>
        <taxon>Candidatus Palauibacterales</taxon>
        <taxon>Candidatus Palauibacteraceae</taxon>
        <taxon>Candidatus Kutchimonas</taxon>
    </lineage>
</organism>
<accession>A0AAE5CA13</accession>
<dbReference type="Proteomes" id="UP000702544">
    <property type="component" value="Unassembled WGS sequence"/>
</dbReference>
<gene>
    <name evidence="9" type="ORF">GWO12_02830</name>
</gene>
<evidence type="ECO:0000256" key="2">
    <source>
        <dbReference type="ARBA" id="ARBA00006679"/>
    </source>
</evidence>
<feature type="transmembrane region" description="Helical" evidence="8">
    <location>
        <begin position="103"/>
        <end position="121"/>
    </location>
</feature>
<evidence type="ECO:0000313" key="10">
    <source>
        <dbReference type="Proteomes" id="UP000702544"/>
    </source>
</evidence>
<keyword evidence="4 8" id="KW-0812">Transmembrane</keyword>
<evidence type="ECO:0000256" key="5">
    <source>
        <dbReference type="ARBA" id="ARBA00022989"/>
    </source>
</evidence>
<evidence type="ECO:0000256" key="7">
    <source>
        <dbReference type="SAM" id="MobiDB-lite"/>
    </source>
</evidence>
<comment type="subcellular location">
    <subcellularLocation>
        <location evidence="1">Cell membrane</location>
        <topology evidence="1">Multi-pass membrane protein</topology>
    </subcellularLocation>
</comment>
<evidence type="ECO:0000256" key="3">
    <source>
        <dbReference type="ARBA" id="ARBA00022475"/>
    </source>
</evidence>
<comment type="caution">
    <text evidence="9">The sequence shown here is derived from an EMBL/GenBank/DDBJ whole genome shotgun (WGS) entry which is preliminary data.</text>
</comment>
<evidence type="ECO:0000256" key="4">
    <source>
        <dbReference type="ARBA" id="ARBA00022692"/>
    </source>
</evidence>
<feature type="transmembrane region" description="Helical" evidence="8">
    <location>
        <begin position="6"/>
        <end position="26"/>
    </location>
</feature>
<feature type="region of interest" description="Disordered" evidence="7">
    <location>
        <begin position="140"/>
        <end position="159"/>
    </location>
</feature>
<proteinExistence type="inferred from homology"/>
<dbReference type="InterPro" id="IPR051907">
    <property type="entry name" value="DoxX-like_oxidoreductase"/>
</dbReference>